<dbReference type="AlphaFoldDB" id="A0A1S3HFR5"/>
<reference evidence="2" key="1">
    <citation type="submission" date="2025-08" db="UniProtKB">
        <authorList>
            <consortium name="RefSeq"/>
        </authorList>
    </citation>
    <scope>IDENTIFICATION</scope>
    <source>
        <tissue evidence="2">Gonads</tissue>
    </source>
</reference>
<organism evidence="1 2">
    <name type="scientific">Lingula anatina</name>
    <name type="common">Brachiopod</name>
    <name type="synonym">Lingula unguis</name>
    <dbReference type="NCBI Taxonomy" id="7574"/>
    <lineage>
        <taxon>Eukaryota</taxon>
        <taxon>Metazoa</taxon>
        <taxon>Spiralia</taxon>
        <taxon>Lophotrochozoa</taxon>
        <taxon>Brachiopoda</taxon>
        <taxon>Linguliformea</taxon>
        <taxon>Lingulata</taxon>
        <taxon>Lingulida</taxon>
        <taxon>Linguloidea</taxon>
        <taxon>Lingulidae</taxon>
        <taxon>Lingula</taxon>
    </lineage>
</organism>
<gene>
    <name evidence="2" type="primary">LOC106154162</name>
</gene>
<dbReference type="InParanoid" id="A0A1S3HFR5"/>
<evidence type="ECO:0000313" key="2">
    <source>
        <dbReference type="RefSeq" id="XP_013383879.1"/>
    </source>
</evidence>
<dbReference type="KEGG" id="lak:106154162"/>
<sequence>MSDVEDHNDDDQVTFFVSASQIKNKTILSPSVQEFCRDLDAYWLTQMDNNTVHIDGANTQYPADGDHDREKRNPCSNRICESQYCTPTYGVWKYECWKEYNTCTNCGSWWFFNR</sequence>
<evidence type="ECO:0000313" key="1">
    <source>
        <dbReference type="Proteomes" id="UP000085678"/>
    </source>
</evidence>
<dbReference type="GeneID" id="106154162"/>
<dbReference type="Proteomes" id="UP000085678">
    <property type="component" value="Unplaced"/>
</dbReference>
<protein>
    <submittedName>
        <fullName evidence="2">Uncharacterized protein LOC106154162</fullName>
    </submittedName>
</protein>
<name>A0A1S3HFR5_LINAN</name>
<proteinExistence type="predicted"/>
<keyword evidence="1" id="KW-1185">Reference proteome</keyword>
<accession>A0A1S3HFR5</accession>
<dbReference type="RefSeq" id="XP_013383879.1">
    <property type="nucleotide sequence ID" value="XM_013528425.1"/>
</dbReference>